<name>A0ABU6FC87_9ACTN</name>
<keyword evidence="2" id="KW-0472">Membrane</keyword>
<feature type="region of interest" description="Disordered" evidence="1">
    <location>
        <begin position="1"/>
        <end position="23"/>
    </location>
</feature>
<organism evidence="5 6">
    <name type="scientific">Streptomyces endophyticus</name>
    <dbReference type="NCBI Taxonomy" id="714166"/>
    <lineage>
        <taxon>Bacteria</taxon>
        <taxon>Bacillati</taxon>
        <taxon>Actinomycetota</taxon>
        <taxon>Actinomycetes</taxon>
        <taxon>Kitasatosporales</taxon>
        <taxon>Streptomycetaceae</taxon>
        <taxon>Streptomyces</taxon>
    </lineage>
</organism>
<dbReference type="Pfam" id="PF13828">
    <property type="entry name" value="DUF4190"/>
    <property type="match status" value="1"/>
</dbReference>
<evidence type="ECO:0000259" key="3">
    <source>
        <dbReference type="Pfam" id="PF08044"/>
    </source>
</evidence>
<dbReference type="InterPro" id="IPR025241">
    <property type="entry name" value="DUF4190"/>
</dbReference>
<evidence type="ECO:0000256" key="2">
    <source>
        <dbReference type="SAM" id="Phobius"/>
    </source>
</evidence>
<keyword evidence="6" id="KW-1185">Reference proteome</keyword>
<feature type="domain" description="DUF1707" evidence="3">
    <location>
        <begin position="22"/>
        <end position="73"/>
    </location>
</feature>
<evidence type="ECO:0000313" key="5">
    <source>
        <dbReference type="EMBL" id="MEB8341594.1"/>
    </source>
</evidence>
<reference evidence="5 6" key="1">
    <citation type="submission" date="2022-10" db="EMBL/GenBank/DDBJ databases">
        <authorList>
            <person name="Xie J."/>
            <person name="Shen N."/>
        </authorList>
    </citation>
    <scope>NUCLEOTIDE SEQUENCE [LARGE SCALE GENOMIC DNA]</scope>
    <source>
        <strain evidence="5 6">YIM65594</strain>
    </source>
</reference>
<sequence>MSNPSWQPVPWPGQQGHQPSMLAAHADRERAVDVLRAGFAEGRLQQSEYERRIERAYQARTVGELTMLVADLPQGPAPQQQQMMGVPRTFLPPPPPTNGKAIGALVCGVGTFFSAGASAIPAVILGHMARKEIRERGESGDGMAVGGLVLGWLSVAFWALLIVAIVVAGASNP</sequence>
<feature type="transmembrane region" description="Helical" evidence="2">
    <location>
        <begin position="101"/>
        <end position="125"/>
    </location>
</feature>
<keyword evidence="2" id="KW-1133">Transmembrane helix</keyword>
<protein>
    <submittedName>
        <fullName evidence="5">DUF1707 and DUF4190 domain-containing protein</fullName>
    </submittedName>
</protein>
<dbReference type="RefSeq" id="WP_326020870.1">
    <property type="nucleotide sequence ID" value="NZ_JAOZYC010000149.1"/>
</dbReference>
<keyword evidence="2" id="KW-0812">Transmembrane</keyword>
<dbReference type="PANTHER" id="PTHR40763">
    <property type="entry name" value="MEMBRANE PROTEIN-RELATED"/>
    <property type="match status" value="1"/>
</dbReference>
<evidence type="ECO:0000313" key="6">
    <source>
        <dbReference type="Proteomes" id="UP001354931"/>
    </source>
</evidence>
<dbReference type="Pfam" id="PF08044">
    <property type="entry name" value="DUF1707"/>
    <property type="match status" value="1"/>
</dbReference>
<feature type="transmembrane region" description="Helical" evidence="2">
    <location>
        <begin position="145"/>
        <end position="170"/>
    </location>
</feature>
<comment type="caution">
    <text evidence="5">The sequence shown here is derived from an EMBL/GenBank/DDBJ whole genome shotgun (WGS) entry which is preliminary data.</text>
</comment>
<dbReference type="PANTHER" id="PTHR40763:SF4">
    <property type="entry name" value="DUF1707 DOMAIN-CONTAINING PROTEIN"/>
    <property type="match status" value="1"/>
</dbReference>
<accession>A0ABU6FC87</accession>
<dbReference type="Proteomes" id="UP001354931">
    <property type="component" value="Unassembled WGS sequence"/>
</dbReference>
<evidence type="ECO:0000259" key="4">
    <source>
        <dbReference type="Pfam" id="PF13828"/>
    </source>
</evidence>
<feature type="domain" description="DUF4190" evidence="4">
    <location>
        <begin position="101"/>
        <end position="161"/>
    </location>
</feature>
<dbReference type="InterPro" id="IPR012551">
    <property type="entry name" value="DUF1707_SHOCT-like"/>
</dbReference>
<evidence type="ECO:0000256" key="1">
    <source>
        <dbReference type="SAM" id="MobiDB-lite"/>
    </source>
</evidence>
<proteinExistence type="predicted"/>
<dbReference type="EMBL" id="JAOZYC010000149">
    <property type="protein sequence ID" value="MEB8341594.1"/>
    <property type="molecule type" value="Genomic_DNA"/>
</dbReference>
<gene>
    <name evidence="5" type="ORF">OKJ99_29265</name>
</gene>